<feature type="compositionally biased region" description="Polar residues" evidence="2">
    <location>
        <begin position="379"/>
        <end position="391"/>
    </location>
</feature>
<dbReference type="SMART" id="SM00233">
    <property type="entry name" value="PH"/>
    <property type="match status" value="1"/>
</dbReference>
<evidence type="ECO:0000313" key="5">
    <source>
        <dbReference type="Proteomes" id="UP000005408"/>
    </source>
</evidence>
<feature type="compositionally biased region" description="Polar residues" evidence="2">
    <location>
        <begin position="348"/>
        <end position="358"/>
    </location>
</feature>
<feature type="region of interest" description="Disordered" evidence="2">
    <location>
        <begin position="102"/>
        <end position="433"/>
    </location>
</feature>
<feature type="compositionally biased region" description="Polar residues" evidence="2">
    <location>
        <begin position="796"/>
        <end position="805"/>
    </location>
</feature>
<dbReference type="InterPro" id="IPR011993">
    <property type="entry name" value="PH-like_dom_sf"/>
</dbReference>
<feature type="compositionally biased region" description="Basic and acidic residues" evidence="2">
    <location>
        <begin position="293"/>
        <end position="308"/>
    </location>
</feature>
<feature type="compositionally biased region" description="Basic and acidic residues" evidence="2">
    <location>
        <begin position="773"/>
        <end position="782"/>
    </location>
</feature>
<proteinExistence type="predicted"/>
<dbReference type="InterPro" id="IPR037840">
    <property type="entry name" value="PH_Anillin"/>
</dbReference>
<feature type="compositionally biased region" description="Low complexity" evidence="2">
    <location>
        <begin position="783"/>
        <end position="795"/>
    </location>
</feature>
<dbReference type="Pfam" id="PF16018">
    <property type="entry name" value="Anillin_N"/>
    <property type="match status" value="1"/>
</dbReference>
<dbReference type="PANTHER" id="PTHR21538">
    <property type="entry name" value="ANILLIN/RHOTEKIN RTKN"/>
    <property type="match status" value="1"/>
</dbReference>
<feature type="domain" description="PH" evidence="3">
    <location>
        <begin position="1188"/>
        <end position="1312"/>
    </location>
</feature>
<feature type="compositionally biased region" description="Basic and acidic residues" evidence="2">
    <location>
        <begin position="549"/>
        <end position="603"/>
    </location>
</feature>
<feature type="compositionally biased region" description="Low complexity" evidence="2">
    <location>
        <begin position="806"/>
        <end position="826"/>
    </location>
</feature>
<keyword evidence="1" id="KW-0175">Coiled coil</keyword>
<organism evidence="4 5">
    <name type="scientific">Magallana gigas</name>
    <name type="common">Pacific oyster</name>
    <name type="synonym">Crassostrea gigas</name>
    <dbReference type="NCBI Taxonomy" id="29159"/>
    <lineage>
        <taxon>Eukaryota</taxon>
        <taxon>Metazoa</taxon>
        <taxon>Spiralia</taxon>
        <taxon>Lophotrochozoa</taxon>
        <taxon>Mollusca</taxon>
        <taxon>Bivalvia</taxon>
        <taxon>Autobranchia</taxon>
        <taxon>Pteriomorphia</taxon>
        <taxon>Ostreida</taxon>
        <taxon>Ostreoidea</taxon>
        <taxon>Ostreidae</taxon>
        <taxon>Magallana</taxon>
    </lineage>
</organism>
<dbReference type="FunFam" id="2.30.29.30:FF:000111">
    <property type="entry name" value="anillin isoform X1"/>
    <property type="match status" value="1"/>
</dbReference>
<feature type="compositionally biased region" description="Basic and acidic residues" evidence="2">
    <location>
        <begin position="675"/>
        <end position="692"/>
    </location>
</feature>
<feature type="compositionally biased region" description="Basic and acidic residues" evidence="2">
    <location>
        <begin position="142"/>
        <end position="153"/>
    </location>
</feature>
<evidence type="ECO:0000256" key="1">
    <source>
        <dbReference type="ARBA" id="ARBA00023054"/>
    </source>
</evidence>
<evidence type="ECO:0000313" key="4">
    <source>
        <dbReference type="EnsemblMetazoa" id="G22385.4:cds"/>
    </source>
</evidence>
<feature type="compositionally biased region" description="Polar residues" evidence="2">
    <location>
        <begin position="656"/>
        <end position="665"/>
    </location>
</feature>
<dbReference type="Pfam" id="PF08174">
    <property type="entry name" value="Anillin"/>
    <property type="match status" value="1"/>
</dbReference>
<feature type="compositionally biased region" description="Polar residues" evidence="2">
    <location>
        <begin position="309"/>
        <end position="321"/>
    </location>
</feature>
<dbReference type="GO" id="GO:0005826">
    <property type="term" value="C:actomyosin contractile ring"/>
    <property type="evidence" value="ECO:0007669"/>
    <property type="project" value="TreeGrafter"/>
</dbReference>
<accession>A0A8W8K4D1</accession>
<dbReference type="GO" id="GO:0000915">
    <property type="term" value="P:actomyosin contractile ring assembly"/>
    <property type="evidence" value="ECO:0007669"/>
    <property type="project" value="TreeGrafter"/>
</dbReference>
<dbReference type="GO" id="GO:0000281">
    <property type="term" value="P:mitotic cytokinesis"/>
    <property type="evidence" value="ECO:0007669"/>
    <property type="project" value="TreeGrafter"/>
</dbReference>
<dbReference type="OMA" id="QSINNWE"/>
<dbReference type="OrthoDB" id="5915976at2759"/>
<feature type="region of interest" description="Disordered" evidence="2">
    <location>
        <begin position="544"/>
        <end position="603"/>
    </location>
</feature>
<dbReference type="InterPro" id="IPR031970">
    <property type="entry name" value="Anillin_N"/>
</dbReference>
<feature type="compositionally biased region" description="Acidic residues" evidence="2">
    <location>
        <begin position="845"/>
        <end position="857"/>
    </location>
</feature>
<keyword evidence="5" id="KW-1185">Reference proteome</keyword>
<feature type="compositionally biased region" description="Pro residues" evidence="2">
    <location>
        <begin position="244"/>
        <end position="263"/>
    </location>
</feature>
<evidence type="ECO:0000256" key="2">
    <source>
        <dbReference type="SAM" id="MobiDB-lite"/>
    </source>
</evidence>
<dbReference type="SUPFAM" id="SSF50729">
    <property type="entry name" value="PH domain-like"/>
    <property type="match status" value="1"/>
</dbReference>
<dbReference type="GO" id="GO:0031106">
    <property type="term" value="P:septin ring organization"/>
    <property type="evidence" value="ECO:0007669"/>
    <property type="project" value="TreeGrafter"/>
</dbReference>
<feature type="region of interest" description="Disordered" evidence="2">
    <location>
        <begin position="513"/>
        <end position="532"/>
    </location>
</feature>
<dbReference type="PANTHER" id="PTHR21538:SF23">
    <property type="entry name" value="ANILLIN"/>
    <property type="match status" value="1"/>
</dbReference>
<protein>
    <recommendedName>
        <fullName evidence="3">PH domain-containing protein</fullName>
    </recommendedName>
</protein>
<dbReference type="Proteomes" id="UP000005408">
    <property type="component" value="Unassembled WGS sequence"/>
</dbReference>
<dbReference type="Pfam" id="PF00169">
    <property type="entry name" value="PH"/>
    <property type="match status" value="1"/>
</dbReference>
<dbReference type="EnsemblMetazoa" id="G22385.4">
    <property type="protein sequence ID" value="G22385.4:cds"/>
    <property type="gene ID" value="G22385"/>
</dbReference>
<feature type="region of interest" description="Disordered" evidence="2">
    <location>
        <begin position="623"/>
        <end position="876"/>
    </location>
</feature>
<dbReference type="InterPro" id="IPR051364">
    <property type="entry name" value="Cytokinesis/Rho-signaling"/>
</dbReference>
<sequence>MSETHQEVCDSSFEELANKTIEDIDKSSSDLGSFEEIAVESFQELEKYNDAKLSSGDLQRLLEKTRQRREVLNQKLGKTPEATPRKRILEQNQARENLQAVSITSKDGSPGKRQCVRGEENMVHPDTPAINGVKSRMQALTKQREQFSEKDSEMVDISNEPAMQRGTTTQREAAVAFKENIEETTTSTGRRGRFAHLAQAINNWEDDLSHPTIHKPEEPKPRWQPPKPATEAPPAKPPRVEADPSPPQQSVKPPPAPPAPAAPSPKKTYAPQPPTAQSSASSKLPTNSVCKSVLDRTKVSKEKTEDPTTKSVSERLNTWKASETPKKEKQVDPSQQPVSAKKAVWEQKISTPTATVSKVHQPVRQMATPVSDKPPLPKPQSSETQNPNVTAAQPEVRVEKDDPAAQPVSARMASWQQRTSESTPRKEEEPTAYSVTARMSAWEEMSSSNKVSYIKKVDPGSVSPGKKSPVKAPVFGSAKKPTPVKAIGQTSENKAVTPTKAVKDHLMQKAGHIKASMDSPQQTGGNPGKIGSATKMMQQKLFEQATHGKTADVAEKLRRERMEEVQKIQHRHDNGILKEGRPEKTQSDTEDQKLTSDLGNNRREAIRAKARAEFERKLAAMGFELSDDNSDASYDFNGKKGQEQPGSQAKPPVAPASQNAKSKPSPSIYRLISQKRNEKPSMSGDTDRKSDDSFDSTEDEELYTRRPQSSTQEEEATTDDGMQRLPSDSESDVGPQARQPVFEEESDCDDVSFSAFVPASVRRQSVLPSGPHQESEPMENRPKPSVNPVAPVPSSYRSGSNLVGYQQQSSSSSLESTSSEQSSYSSDSRRYSVGDDTSDSAEINDLLDDAMSDEEEEAHGANKPRVAPRKRRSHMMATSEDNAGNLVYSVSMYRSRRYLHEPNSPKKKIIRNREFEDSIREEEIEMPTQLPPEVERKSIQERIQELQELVSQEQSVIMQTSNALNQCCSSNSYFQGSPEQVECNRLLLIACQKRQAYLTEIQRLKETGCLDPPGSGPRGSLTISDIRLPLKKEFVTKIGTASDNTVHYFLLLIRNHAQVIVTQMLSTHDPMMRGSLDFPNLIKIHGICGNFKLNLEIYSMSISREAIKDKKRKTPKKLPKGHLVPDYYLAPSPGGPTAVRTTSFTLITTLPITMRALDKTCFTLERIPYLSPLHGTIYMRLKCLMEQNVEERGFLTMFEDVSGFGAWHRRWSALQGNKLCFWKYPDEETRKEPMGIIDLKRCVTEKVGLIPRDICARPNTFELVTVRQPRRGEEDTLVSKTYNTMTSIRHMISADTKEERINWCNKINRALANIRTWHSDALRPIKMPTTKE</sequence>
<feature type="region of interest" description="Disordered" evidence="2">
    <location>
        <begin position="457"/>
        <end position="499"/>
    </location>
</feature>
<dbReference type="Gene3D" id="2.30.29.30">
    <property type="entry name" value="Pleckstrin-homology domain (PH domain)/Phosphotyrosine-binding domain (PTB)"/>
    <property type="match status" value="1"/>
</dbReference>
<dbReference type="InterPro" id="IPR001849">
    <property type="entry name" value="PH_domain"/>
</dbReference>
<reference evidence="4" key="1">
    <citation type="submission" date="2022-08" db="UniProtKB">
        <authorList>
            <consortium name="EnsemblMetazoa"/>
        </authorList>
    </citation>
    <scope>IDENTIFICATION</scope>
    <source>
        <strain evidence="4">05x7-T-G4-1.051#20</strain>
    </source>
</reference>
<dbReference type="PROSITE" id="PS50003">
    <property type="entry name" value="PH_DOMAIN"/>
    <property type="match status" value="1"/>
</dbReference>
<dbReference type="CDD" id="cd01263">
    <property type="entry name" value="PH_anillin"/>
    <property type="match status" value="1"/>
</dbReference>
<name>A0A8W8K4D1_MAGGI</name>
<evidence type="ECO:0000259" key="3">
    <source>
        <dbReference type="PROSITE" id="PS50003"/>
    </source>
</evidence>
<dbReference type="InterPro" id="IPR012966">
    <property type="entry name" value="AHD"/>
</dbReference>